<name>A0A286ESN0_9NEIS</name>
<dbReference type="EMBL" id="OCNF01000036">
    <property type="protein sequence ID" value="SOD73809.1"/>
    <property type="molecule type" value="Genomic_DNA"/>
</dbReference>
<dbReference type="Pfam" id="PF02583">
    <property type="entry name" value="Trns_repr_metal"/>
    <property type="match status" value="1"/>
</dbReference>
<comment type="similarity">
    <text evidence="1">Belongs to the FrmR/RcnR family.</text>
</comment>
<dbReference type="OrthoDB" id="9811244at2"/>
<dbReference type="InterPro" id="IPR003735">
    <property type="entry name" value="Metal_Tscrpt_repr"/>
</dbReference>
<dbReference type="PANTHER" id="PTHR33677">
    <property type="entry name" value="TRANSCRIPTIONAL REPRESSOR FRMR-RELATED"/>
    <property type="match status" value="1"/>
</dbReference>
<dbReference type="Gene3D" id="1.20.58.1000">
    <property type="entry name" value="Metal-sensitive repressor, helix protomer"/>
    <property type="match status" value="1"/>
</dbReference>
<dbReference type="AlphaFoldDB" id="A0A286ESN0"/>
<evidence type="ECO:0000256" key="1">
    <source>
        <dbReference type="ARBA" id="ARBA00005260"/>
    </source>
</evidence>
<accession>A0A286ESN0</accession>
<dbReference type="Proteomes" id="UP000219669">
    <property type="component" value="Unassembled WGS sequence"/>
</dbReference>
<keyword evidence="3" id="KW-1185">Reference proteome</keyword>
<evidence type="ECO:0000313" key="2">
    <source>
        <dbReference type="EMBL" id="SOD73809.1"/>
    </source>
</evidence>
<protein>
    <recommendedName>
        <fullName evidence="4">DNA-binding transcriptional regulator, FrmR family</fullName>
    </recommendedName>
</protein>
<evidence type="ECO:0008006" key="4">
    <source>
        <dbReference type="Google" id="ProtNLM"/>
    </source>
</evidence>
<proteinExistence type="inferred from homology"/>
<dbReference type="GO" id="GO:0045892">
    <property type="term" value="P:negative regulation of DNA-templated transcription"/>
    <property type="evidence" value="ECO:0007669"/>
    <property type="project" value="UniProtKB-ARBA"/>
</dbReference>
<dbReference type="GO" id="GO:0003677">
    <property type="term" value="F:DNA binding"/>
    <property type="evidence" value="ECO:0007669"/>
    <property type="project" value="InterPro"/>
</dbReference>
<reference evidence="2 3" key="1">
    <citation type="submission" date="2017-09" db="EMBL/GenBank/DDBJ databases">
        <authorList>
            <person name="Ehlers B."/>
            <person name="Leendertz F.H."/>
        </authorList>
    </citation>
    <scope>NUCLEOTIDE SEQUENCE [LARGE SCALE GENOMIC DNA]</scope>
    <source>
        <strain evidence="2 3">DSM 16848</strain>
    </source>
</reference>
<gene>
    <name evidence="2" type="ORF">SAMN02746062_02297</name>
</gene>
<dbReference type="CDD" id="cd10154">
    <property type="entry name" value="NreA-like_DUF156"/>
    <property type="match status" value="1"/>
</dbReference>
<dbReference type="RefSeq" id="WP_097115233.1">
    <property type="nucleotide sequence ID" value="NZ_CP083931.1"/>
</dbReference>
<evidence type="ECO:0000313" key="3">
    <source>
        <dbReference type="Proteomes" id="UP000219669"/>
    </source>
</evidence>
<sequence length="93" mass="10898">MPTHDCPHTHESHPALINRLKRAYGHLNTVIQMLEDERPCNDIAQQLYAVEKSITKAKRLLIADHIDHCMSHILETDDPQKELEQFREITKYL</sequence>
<dbReference type="GO" id="GO:0046872">
    <property type="term" value="F:metal ion binding"/>
    <property type="evidence" value="ECO:0007669"/>
    <property type="project" value="InterPro"/>
</dbReference>
<organism evidence="2 3">
    <name type="scientific">Alysiella filiformis DSM 16848</name>
    <dbReference type="NCBI Taxonomy" id="1120981"/>
    <lineage>
        <taxon>Bacteria</taxon>
        <taxon>Pseudomonadati</taxon>
        <taxon>Pseudomonadota</taxon>
        <taxon>Betaproteobacteria</taxon>
        <taxon>Neisseriales</taxon>
        <taxon>Neisseriaceae</taxon>
        <taxon>Alysiella</taxon>
    </lineage>
</organism>
<dbReference type="InterPro" id="IPR038390">
    <property type="entry name" value="Metal_Tscrpt_repr_sf"/>
</dbReference>